<dbReference type="SUPFAM" id="SSF57850">
    <property type="entry name" value="RING/U-box"/>
    <property type="match status" value="1"/>
</dbReference>
<organism evidence="2 3">
    <name type="scientific">Metarhizium robertsii</name>
    <dbReference type="NCBI Taxonomy" id="568076"/>
    <lineage>
        <taxon>Eukaryota</taxon>
        <taxon>Fungi</taxon>
        <taxon>Dikarya</taxon>
        <taxon>Ascomycota</taxon>
        <taxon>Pezizomycotina</taxon>
        <taxon>Sordariomycetes</taxon>
        <taxon>Hypocreomycetidae</taxon>
        <taxon>Hypocreales</taxon>
        <taxon>Clavicipitaceae</taxon>
        <taxon>Metarhizium</taxon>
    </lineage>
</organism>
<reference evidence="2 3" key="1">
    <citation type="submission" date="2014-02" db="EMBL/GenBank/DDBJ databases">
        <title>The genome sequence of the entomopathogenic fungus Metarhizium robertsii ARSEF 2575.</title>
        <authorList>
            <person name="Giuliano Garisto Donzelli B."/>
            <person name="Roe B.A."/>
            <person name="Macmil S.L."/>
            <person name="Krasnoff S.B."/>
            <person name="Gibson D.M."/>
        </authorList>
    </citation>
    <scope>NUCLEOTIDE SEQUENCE [LARGE SCALE GENOMIC DNA]</scope>
    <source>
        <strain evidence="2 3">ARSEF 2575</strain>
    </source>
</reference>
<dbReference type="Gene3D" id="3.30.40.10">
    <property type="entry name" value="Zinc/RING finger domain, C3HC4 (zinc finger)"/>
    <property type="match status" value="1"/>
</dbReference>
<dbReference type="InterPro" id="IPR001841">
    <property type="entry name" value="Znf_RING"/>
</dbReference>
<accession>A0A0A1UP62</accession>
<dbReference type="EMBL" id="JELW01000048">
    <property type="protein sequence ID" value="EXU96520.1"/>
    <property type="molecule type" value="Genomic_DNA"/>
</dbReference>
<name>A0A0A1UP62_9HYPO</name>
<dbReference type="HOGENOM" id="CLU_1428324_0_0_1"/>
<dbReference type="InterPro" id="IPR013083">
    <property type="entry name" value="Znf_RING/FYVE/PHD"/>
</dbReference>
<dbReference type="AlphaFoldDB" id="A0A0A1UP62"/>
<proteinExistence type="predicted"/>
<protein>
    <submittedName>
        <fullName evidence="2">RING finger domain protein</fullName>
    </submittedName>
</protein>
<dbReference type="Pfam" id="PF17123">
    <property type="entry name" value="zf-RING_11"/>
    <property type="match status" value="1"/>
</dbReference>
<gene>
    <name evidence="2" type="ORF">X797_010331</name>
</gene>
<evidence type="ECO:0000313" key="3">
    <source>
        <dbReference type="Proteomes" id="UP000030151"/>
    </source>
</evidence>
<comment type="caution">
    <text evidence="2">The sequence shown here is derived from an EMBL/GenBank/DDBJ whole genome shotgun (WGS) entry which is preliminary data.</text>
</comment>
<feature type="domain" description="RING-type" evidence="1">
    <location>
        <begin position="146"/>
        <end position="174"/>
    </location>
</feature>
<dbReference type="Proteomes" id="UP000030151">
    <property type="component" value="Unassembled WGS sequence"/>
</dbReference>
<evidence type="ECO:0000259" key="1">
    <source>
        <dbReference type="Pfam" id="PF17123"/>
    </source>
</evidence>
<evidence type="ECO:0000313" key="2">
    <source>
        <dbReference type="EMBL" id="EXU96520.1"/>
    </source>
</evidence>
<sequence>MVITLIPGQPPLCCCCFEPRNSQCPKSTRLASTDRWSARPSTIRYKLAGDSTPYSEGTSPIIASILQSRVTKRLPGSWGAVGPLLHGKGPIIAKPNKGGSPTKDLLVTHLSHPRSGPAPPASPEVIRNLERRTVDRDLLRMKVITDCSICTDEMQLRQSVTFLRCKHWLHERCIISWRVRFVATPSNGTK</sequence>